<dbReference type="AlphaFoldDB" id="A0A1H6BQ67"/>
<dbReference type="RefSeq" id="WP_146063335.1">
    <property type="nucleotide sequence ID" value="NZ_FNUS01000010.1"/>
</dbReference>
<name>A0A1H6BQ67_9FLAO</name>
<gene>
    <name evidence="1" type="ORF">SAMN05421847_3022</name>
</gene>
<sequence length="231" mass="26577">MKRLLTFFVIVILFGCGQTEKKSDGQWKTIEVGDYLFDFPSDFELVTEKGIDSYVGKIKGDSIEFGFDFGYYSNDFEQTSQEYLENGFWRNELSYRFMKEGITYDQTNTPKIDVMSIRPATIQDSIIGKGCDYVAKCKHDKTEFDFAIYIPNEIKQTNYSIDTVDNQYRKIVWAKDPQKGTTGIYLRDLNGFNKSINSYLAISVATSKLTSKQQETALKIFKTGRHKSGKK</sequence>
<keyword evidence="2" id="KW-1185">Reference proteome</keyword>
<accession>A0A1H6BQ67</accession>
<organism evidence="1 2">
    <name type="scientific">Halpernia humi</name>
    <dbReference type="NCBI Taxonomy" id="493375"/>
    <lineage>
        <taxon>Bacteria</taxon>
        <taxon>Pseudomonadati</taxon>
        <taxon>Bacteroidota</taxon>
        <taxon>Flavobacteriia</taxon>
        <taxon>Flavobacteriales</taxon>
        <taxon>Weeksellaceae</taxon>
        <taxon>Chryseobacterium group</taxon>
        <taxon>Halpernia</taxon>
    </lineage>
</organism>
<evidence type="ECO:0000313" key="1">
    <source>
        <dbReference type="EMBL" id="SEG62843.1"/>
    </source>
</evidence>
<protein>
    <recommendedName>
        <fullName evidence="3">Lipoprotein</fullName>
    </recommendedName>
</protein>
<dbReference type="OrthoDB" id="676083at2"/>
<evidence type="ECO:0000313" key="2">
    <source>
        <dbReference type="Proteomes" id="UP000236738"/>
    </source>
</evidence>
<dbReference type="EMBL" id="FNUS01000010">
    <property type="protein sequence ID" value="SEG62843.1"/>
    <property type="molecule type" value="Genomic_DNA"/>
</dbReference>
<dbReference type="PROSITE" id="PS51257">
    <property type="entry name" value="PROKAR_LIPOPROTEIN"/>
    <property type="match status" value="1"/>
</dbReference>
<proteinExistence type="predicted"/>
<evidence type="ECO:0008006" key="3">
    <source>
        <dbReference type="Google" id="ProtNLM"/>
    </source>
</evidence>
<dbReference type="Proteomes" id="UP000236738">
    <property type="component" value="Unassembled WGS sequence"/>
</dbReference>
<reference evidence="2" key="1">
    <citation type="submission" date="2016-10" db="EMBL/GenBank/DDBJ databases">
        <authorList>
            <person name="Varghese N."/>
            <person name="Submissions S."/>
        </authorList>
    </citation>
    <scope>NUCLEOTIDE SEQUENCE [LARGE SCALE GENOMIC DNA]</scope>
    <source>
        <strain evidence="2">DSM 21580</strain>
    </source>
</reference>